<dbReference type="BioCyc" id="CTAI977880:RALTA_RS20325-MONOMER"/>
<protein>
    <submittedName>
        <fullName evidence="1">Uncharacterized protein</fullName>
    </submittedName>
</protein>
<reference evidence="1 2" key="1">
    <citation type="journal article" date="2008" name="Genome Res.">
        <title>Genome sequence of the beta-rhizobium Cupriavidus taiwanensis and comparative genomics of rhizobia.</title>
        <authorList>
            <person name="Amadou C."/>
            <person name="Pascal G."/>
            <person name="Mangenot S."/>
            <person name="Glew M."/>
            <person name="Bontemps C."/>
            <person name="Capela D."/>
            <person name="Carrere S."/>
            <person name="Cruveiller S."/>
            <person name="Dossat C."/>
            <person name="Lajus A."/>
            <person name="Marchetti M."/>
            <person name="Poinsot V."/>
            <person name="Rouy Z."/>
            <person name="Servin B."/>
            <person name="Saad M."/>
            <person name="Schenowitz C."/>
            <person name="Barbe V."/>
            <person name="Batut J."/>
            <person name="Medigue C."/>
            <person name="Masson-Boivin C."/>
        </authorList>
    </citation>
    <scope>NUCLEOTIDE SEQUENCE [LARGE SCALE GENOMIC DNA]</scope>
    <source>
        <strain evidence="2">DSM 17343 / BCRC 17206 / CCUG 44338 / CIP 107171 / LMG 19424 / R1</strain>
    </source>
</reference>
<proteinExistence type="predicted"/>
<evidence type="ECO:0000313" key="1">
    <source>
        <dbReference type="EMBL" id="CAQ71573.1"/>
    </source>
</evidence>
<dbReference type="GeneID" id="29764646"/>
<organism evidence="1 2">
    <name type="scientific">Cupriavidus taiwanensis (strain DSM 17343 / BCRC 17206 / CCUG 44338 / CIP 107171 / LMG 19424 / R1)</name>
    <name type="common">Ralstonia taiwanensis (strain LMG 19424)</name>
    <dbReference type="NCBI Taxonomy" id="977880"/>
    <lineage>
        <taxon>Bacteria</taxon>
        <taxon>Pseudomonadati</taxon>
        <taxon>Pseudomonadota</taxon>
        <taxon>Betaproteobacteria</taxon>
        <taxon>Burkholderiales</taxon>
        <taxon>Burkholderiaceae</taxon>
        <taxon>Cupriavidus</taxon>
    </lineage>
</organism>
<gene>
    <name evidence="1" type="ordered locus">RALTA_B0962</name>
</gene>
<accession>B3R9J8</accession>
<name>B3R9J8_CUPTR</name>
<keyword evidence="2" id="KW-1185">Reference proteome</keyword>
<dbReference type="Proteomes" id="UP000001692">
    <property type="component" value="Chromosome 2"/>
</dbReference>
<dbReference type="KEGG" id="cti:RALTA_B0962"/>
<dbReference type="EMBL" id="CU633750">
    <property type="protein sequence ID" value="CAQ71573.1"/>
    <property type="molecule type" value="Genomic_DNA"/>
</dbReference>
<sequence length="79" mass="9020">MDNVESYNCTREAYVQAARDAAGVTFAVLHDGKWYERGSMGWWGCVSDEKDTNEWYRQFAELIDGLPDDTPLTVVDCHI</sequence>
<evidence type="ECO:0000313" key="2">
    <source>
        <dbReference type="Proteomes" id="UP000001692"/>
    </source>
</evidence>
<dbReference type="AlphaFoldDB" id="B3R9J8"/>
<dbReference type="RefSeq" id="WP_012355793.1">
    <property type="nucleotide sequence ID" value="NC_010530.1"/>
</dbReference>
<dbReference type="HOGENOM" id="CLU_2600188_0_0_4"/>